<keyword evidence="7" id="KW-0256">Endoplasmic reticulum</keyword>
<dbReference type="FunFam" id="1.10.10.60:FF:000020">
    <property type="entry name" value="Ceramide synthase 5"/>
    <property type="match status" value="1"/>
</dbReference>
<proteinExistence type="predicted"/>
<dbReference type="SUPFAM" id="SSF46689">
    <property type="entry name" value="Homeodomain-like"/>
    <property type="match status" value="1"/>
</dbReference>
<keyword evidence="8 15" id="KW-1133">Transmembrane helix</keyword>
<evidence type="ECO:0000256" key="13">
    <source>
        <dbReference type="PROSITE-ProRule" id="PRU00205"/>
    </source>
</evidence>
<evidence type="ECO:0000256" key="1">
    <source>
        <dbReference type="ARBA" id="ARBA00004123"/>
    </source>
</evidence>
<feature type="transmembrane region" description="Helical" evidence="15">
    <location>
        <begin position="182"/>
        <end position="202"/>
    </location>
</feature>
<keyword evidence="19" id="KW-1185">Reference proteome</keyword>
<sequence>MVGVLETITNQFWNKNFWLPDYVTWEDLEPGFRNNIKYSNPKDLYLAIPFAFGMVAIRYCLERYCFTPIGTLLEIKNCISKPAKNPLLEKAFISQKKISNADILKLAKQLDWPERKVERWFRLRPKQNKPSTMNKFCENSWLSLYCISMFIMGITALWNKSWMWNIKECWISYPHHNIDDDIWWYYIISLSQYCSLCLTTLIDVRRKDFHQVLIHHTATISLLIFSWFLHLQRIGSLLIFIHESSEIFLNVAKIARYAEYSKVCDTMFVMFTLVWIITRLCIFPFWIIKSTLFDSLTLTHTSPFPVYYIFNSFLIIILALDLFWTYLIVKVLNNYLKKGHVERDARSSSSTEDSS</sequence>
<comment type="pathway">
    <text evidence="3">Lipid metabolism; sphingolipid metabolism.</text>
</comment>
<dbReference type="SMART" id="SM00724">
    <property type="entry name" value="TLC"/>
    <property type="match status" value="1"/>
</dbReference>
<evidence type="ECO:0000256" key="8">
    <source>
        <dbReference type="ARBA" id="ARBA00022989"/>
    </source>
</evidence>
<dbReference type="Gene3D" id="1.10.10.60">
    <property type="entry name" value="Homeodomain-like"/>
    <property type="match status" value="1"/>
</dbReference>
<keyword evidence="5" id="KW-0808">Transferase</keyword>
<evidence type="ECO:0000259" key="16">
    <source>
        <dbReference type="PROSITE" id="PS50071"/>
    </source>
</evidence>
<dbReference type="InterPro" id="IPR009057">
    <property type="entry name" value="Homeodomain-like_sf"/>
</dbReference>
<evidence type="ECO:0000256" key="6">
    <source>
        <dbReference type="ARBA" id="ARBA00022692"/>
    </source>
</evidence>
<dbReference type="GO" id="GO:0005634">
    <property type="term" value="C:nucleus"/>
    <property type="evidence" value="ECO:0007669"/>
    <property type="project" value="UniProtKB-SubCell"/>
</dbReference>
<evidence type="ECO:0000259" key="17">
    <source>
        <dbReference type="PROSITE" id="PS50922"/>
    </source>
</evidence>
<protein>
    <submittedName>
        <fullName evidence="18">Uncharacterized protein</fullName>
    </submittedName>
</protein>
<dbReference type="EMBL" id="JAVRBK010000005">
    <property type="protein sequence ID" value="KAK5643907.1"/>
    <property type="molecule type" value="Genomic_DNA"/>
</dbReference>
<evidence type="ECO:0000313" key="19">
    <source>
        <dbReference type="Proteomes" id="UP001329430"/>
    </source>
</evidence>
<feature type="domain" description="TLC" evidence="17">
    <location>
        <begin position="134"/>
        <end position="337"/>
    </location>
</feature>
<dbReference type="PROSITE" id="PS50071">
    <property type="entry name" value="HOMEOBOX_2"/>
    <property type="match status" value="1"/>
</dbReference>
<dbReference type="CDD" id="cd00086">
    <property type="entry name" value="homeodomain"/>
    <property type="match status" value="1"/>
</dbReference>
<feature type="DNA-binding region" description="Homeobox" evidence="12">
    <location>
        <begin position="90"/>
        <end position="132"/>
    </location>
</feature>
<dbReference type="GO" id="GO:0050291">
    <property type="term" value="F:sphingosine N-acyltransferase activity"/>
    <property type="evidence" value="ECO:0007669"/>
    <property type="project" value="InterPro"/>
</dbReference>
<comment type="subcellular location">
    <subcellularLocation>
        <location evidence="2">Endoplasmic reticulum membrane</location>
        <topology evidence="2">Multi-pass membrane protein</topology>
    </subcellularLocation>
    <subcellularLocation>
        <location evidence="1 12 14">Nucleus</location>
    </subcellularLocation>
</comment>
<dbReference type="InterPro" id="IPR001356">
    <property type="entry name" value="HD"/>
</dbReference>
<dbReference type="AlphaFoldDB" id="A0AAN7ZHA4"/>
<evidence type="ECO:0000256" key="4">
    <source>
        <dbReference type="ARBA" id="ARBA00004991"/>
    </source>
</evidence>
<evidence type="ECO:0000256" key="2">
    <source>
        <dbReference type="ARBA" id="ARBA00004477"/>
    </source>
</evidence>
<evidence type="ECO:0000256" key="11">
    <source>
        <dbReference type="ARBA" id="ARBA00049036"/>
    </source>
</evidence>
<keyword evidence="6 13" id="KW-0812">Transmembrane</keyword>
<gene>
    <name evidence="18" type="ORF">RI129_007752</name>
</gene>
<reference evidence="18 19" key="1">
    <citation type="journal article" date="2024" name="Insects">
        <title>An Improved Chromosome-Level Genome Assembly of the Firefly Pyrocoelia pectoralis.</title>
        <authorList>
            <person name="Fu X."/>
            <person name="Meyer-Rochow V.B."/>
            <person name="Ballantyne L."/>
            <person name="Zhu X."/>
        </authorList>
    </citation>
    <scope>NUCLEOTIDE SEQUENCE [LARGE SCALE GENOMIC DNA]</scope>
    <source>
        <strain evidence="18">XCY_ONT2</strain>
    </source>
</reference>
<dbReference type="GO" id="GO:0046513">
    <property type="term" value="P:ceramide biosynthetic process"/>
    <property type="evidence" value="ECO:0007669"/>
    <property type="project" value="InterPro"/>
</dbReference>
<dbReference type="PIRSF" id="PIRSF005225">
    <property type="entry name" value="LAG1_LAC1"/>
    <property type="match status" value="1"/>
</dbReference>
<dbReference type="Proteomes" id="UP001329430">
    <property type="component" value="Chromosome 5"/>
</dbReference>
<dbReference type="Pfam" id="PF00046">
    <property type="entry name" value="Homeodomain"/>
    <property type="match status" value="1"/>
</dbReference>
<keyword evidence="12 14" id="KW-0238">DNA-binding</keyword>
<evidence type="ECO:0000256" key="12">
    <source>
        <dbReference type="PROSITE-ProRule" id="PRU00108"/>
    </source>
</evidence>
<dbReference type="PANTHER" id="PTHR12560">
    <property type="entry name" value="LONGEVITY ASSURANCE FACTOR 1 LAG1"/>
    <property type="match status" value="1"/>
</dbReference>
<comment type="catalytic activity">
    <reaction evidence="11">
        <text>sphinganine + octadecanoyl-CoA = N-(octadecanoyl)-sphinganine + CoA + H(+)</text>
        <dbReference type="Rhea" id="RHEA:36547"/>
        <dbReference type="ChEBI" id="CHEBI:15378"/>
        <dbReference type="ChEBI" id="CHEBI:57287"/>
        <dbReference type="ChEBI" id="CHEBI:57394"/>
        <dbReference type="ChEBI" id="CHEBI:57817"/>
        <dbReference type="ChEBI" id="CHEBI:67033"/>
    </reaction>
    <physiologicalReaction direction="left-to-right" evidence="11">
        <dbReference type="Rhea" id="RHEA:36548"/>
    </physiologicalReaction>
</comment>
<name>A0AAN7ZHA4_9COLE</name>
<dbReference type="GO" id="GO:0003677">
    <property type="term" value="F:DNA binding"/>
    <property type="evidence" value="ECO:0007669"/>
    <property type="project" value="UniProtKB-UniRule"/>
</dbReference>
<dbReference type="InterPro" id="IPR006634">
    <property type="entry name" value="TLC-dom"/>
</dbReference>
<evidence type="ECO:0000256" key="5">
    <source>
        <dbReference type="ARBA" id="ARBA00022679"/>
    </source>
</evidence>
<feature type="transmembrane region" description="Helical" evidence="15">
    <location>
        <begin position="267"/>
        <end position="288"/>
    </location>
</feature>
<evidence type="ECO:0000256" key="15">
    <source>
        <dbReference type="SAM" id="Phobius"/>
    </source>
</evidence>
<evidence type="ECO:0000313" key="18">
    <source>
        <dbReference type="EMBL" id="KAK5643907.1"/>
    </source>
</evidence>
<feature type="transmembrane region" description="Helical" evidence="15">
    <location>
        <begin position="141"/>
        <end position="158"/>
    </location>
</feature>
<evidence type="ECO:0000256" key="3">
    <source>
        <dbReference type="ARBA" id="ARBA00004760"/>
    </source>
</evidence>
<evidence type="ECO:0000256" key="10">
    <source>
        <dbReference type="ARBA" id="ARBA00023136"/>
    </source>
</evidence>
<dbReference type="InterPro" id="IPR016439">
    <property type="entry name" value="Lag1/Lac1-like"/>
</dbReference>
<keyword evidence="12 14" id="KW-0539">Nucleus</keyword>
<accession>A0AAN7ZHA4</accession>
<keyword evidence="12 14" id="KW-0371">Homeobox</keyword>
<feature type="domain" description="Homeobox" evidence="16">
    <location>
        <begin position="88"/>
        <end position="131"/>
    </location>
</feature>
<keyword evidence="9" id="KW-0443">Lipid metabolism</keyword>
<dbReference type="Pfam" id="PF03798">
    <property type="entry name" value="TRAM_LAG1_CLN8"/>
    <property type="match status" value="1"/>
</dbReference>
<dbReference type="GO" id="GO:0005789">
    <property type="term" value="C:endoplasmic reticulum membrane"/>
    <property type="evidence" value="ECO:0007669"/>
    <property type="project" value="UniProtKB-SubCell"/>
</dbReference>
<evidence type="ECO:0000256" key="14">
    <source>
        <dbReference type="RuleBase" id="RU000682"/>
    </source>
</evidence>
<feature type="transmembrane region" description="Helical" evidence="15">
    <location>
        <begin position="308"/>
        <end position="329"/>
    </location>
</feature>
<feature type="transmembrane region" description="Helical" evidence="15">
    <location>
        <begin position="44"/>
        <end position="61"/>
    </location>
</feature>
<organism evidence="18 19">
    <name type="scientific">Pyrocoelia pectoralis</name>
    <dbReference type="NCBI Taxonomy" id="417401"/>
    <lineage>
        <taxon>Eukaryota</taxon>
        <taxon>Metazoa</taxon>
        <taxon>Ecdysozoa</taxon>
        <taxon>Arthropoda</taxon>
        <taxon>Hexapoda</taxon>
        <taxon>Insecta</taxon>
        <taxon>Pterygota</taxon>
        <taxon>Neoptera</taxon>
        <taxon>Endopterygota</taxon>
        <taxon>Coleoptera</taxon>
        <taxon>Polyphaga</taxon>
        <taxon>Elateriformia</taxon>
        <taxon>Elateroidea</taxon>
        <taxon>Lampyridae</taxon>
        <taxon>Lampyrinae</taxon>
        <taxon>Pyrocoelia</taxon>
    </lineage>
</organism>
<dbReference type="PANTHER" id="PTHR12560:SF0">
    <property type="entry name" value="LD18904P"/>
    <property type="match status" value="1"/>
</dbReference>
<evidence type="ECO:0000256" key="9">
    <source>
        <dbReference type="ARBA" id="ARBA00023098"/>
    </source>
</evidence>
<comment type="pathway">
    <text evidence="4">Sphingolipid metabolism.</text>
</comment>
<keyword evidence="10 13" id="KW-0472">Membrane</keyword>
<comment type="caution">
    <text evidence="18">The sequence shown here is derived from an EMBL/GenBank/DDBJ whole genome shotgun (WGS) entry which is preliminary data.</text>
</comment>
<evidence type="ECO:0000256" key="7">
    <source>
        <dbReference type="ARBA" id="ARBA00022824"/>
    </source>
</evidence>
<dbReference type="PROSITE" id="PS50922">
    <property type="entry name" value="TLC"/>
    <property type="match status" value="1"/>
</dbReference>